<proteinExistence type="predicted"/>
<organism evidence="1">
    <name type="scientific">Rhizophora mucronata</name>
    <name type="common">Asiatic mangrove</name>
    <dbReference type="NCBI Taxonomy" id="61149"/>
    <lineage>
        <taxon>Eukaryota</taxon>
        <taxon>Viridiplantae</taxon>
        <taxon>Streptophyta</taxon>
        <taxon>Embryophyta</taxon>
        <taxon>Tracheophyta</taxon>
        <taxon>Spermatophyta</taxon>
        <taxon>Magnoliopsida</taxon>
        <taxon>eudicotyledons</taxon>
        <taxon>Gunneridae</taxon>
        <taxon>Pentapetalae</taxon>
        <taxon>rosids</taxon>
        <taxon>fabids</taxon>
        <taxon>Malpighiales</taxon>
        <taxon>Rhizophoraceae</taxon>
        <taxon>Rhizophora</taxon>
    </lineage>
</organism>
<evidence type="ECO:0000313" key="1">
    <source>
        <dbReference type="EMBL" id="MBX60359.1"/>
    </source>
</evidence>
<protein>
    <submittedName>
        <fullName evidence="1">Uncharacterized protein</fullName>
    </submittedName>
</protein>
<accession>A0A2P2Q092</accession>
<dbReference type="AlphaFoldDB" id="A0A2P2Q092"/>
<reference evidence="1" key="1">
    <citation type="submission" date="2018-02" db="EMBL/GenBank/DDBJ databases">
        <title>Rhizophora mucronata_Transcriptome.</title>
        <authorList>
            <person name="Meera S.P."/>
            <person name="Sreeshan A."/>
            <person name="Augustine A."/>
        </authorList>
    </citation>
    <scope>NUCLEOTIDE SEQUENCE</scope>
    <source>
        <tissue evidence="1">Leaf</tissue>
    </source>
</reference>
<name>A0A2P2Q092_RHIMU</name>
<sequence length="39" mass="4636">MTSISSQYLMQDRSEGVEKLRLIQEKIKRGRGERAWNQL</sequence>
<dbReference type="EMBL" id="GGEC01079875">
    <property type="protein sequence ID" value="MBX60359.1"/>
    <property type="molecule type" value="Transcribed_RNA"/>
</dbReference>